<proteinExistence type="predicted"/>
<dbReference type="InterPro" id="IPR044946">
    <property type="entry name" value="Restrct_endonuc_typeI_TRD_sf"/>
</dbReference>
<dbReference type="SUPFAM" id="SSF116734">
    <property type="entry name" value="DNA methylase specificity domain"/>
    <property type="match status" value="2"/>
</dbReference>
<accession>A0ABQ0RHZ8</accession>
<organism evidence="3 4">
    <name type="scientific">Glutamicibacter nicotianae</name>
    <name type="common">Arthrobacter nicotianae</name>
    <dbReference type="NCBI Taxonomy" id="37929"/>
    <lineage>
        <taxon>Bacteria</taxon>
        <taxon>Bacillati</taxon>
        <taxon>Actinomycetota</taxon>
        <taxon>Actinomycetes</taxon>
        <taxon>Micrococcales</taxon>
        <taxon>Micrococcaceae</taxon>
        <taxon>Glutamicibacter</taxon>
    </lineage>
</organism>
<dbReference type="EMBL" id="BJNE01000001">
    <property type="protein sequence ID" value="GEC11081.1"/>
    <property type="molecule type" value="Genomic_DNA"/>
</dbReference>
<keyword evidence="4" id="KW-1185">Reference proteome</keyword>
<protein>
    <recommendedName>
        <fullName evidence="5">Restriction endonuclease subunit S</fullName>
    </recommendedName>
</protein>
<sequence length="461" mass="50891">MFRDLPRHAEYSSTSSPWLPVIPAHWKTARTKSLLSERVDKGYPDEPLLAATQSHGVIRKSEYGTRTVTASKDLHLLKLVEVGDFVISLRSFQGGIERCHHRGIISPAYTVLTANSDGYRDYLTYLFKSKPFVDSLTLAVTGIREGQNIDYSKLSVEILPVPPLEEQATIVKYLDYANARIETAIAAKRRLIALIEEQNQQSVHELITCGVDSLDLRDVDLPWVDSIPRRWAVAPVKRLFSSMAYGTSESSTGEGPITAVGMGEIQNGRVRVIRRGGLAEVPKGLDLRPDDLLFNRTNSADLVGKVGRVLGDCENLTFASYLVRCRVASDVDAEWATYLLNDIAFLAYARSQALVSLHQANLSSSRFGALHVIVPPYVEQREVAAAIAKINAESISVVSRMTQELALLHEFRARLVADVVTGQVDVRAIAATLPDAPDVFDELDTILDDEFEEALSESLGE</sequence>
<evidence type="ECO:0000313" key="3">
    <source>
        <dbReference type="EMBL" id="GEC11081.1"/>
    </source>
</evidence>
<gene>
    <name evidence="3" type="ORF">ANI01nite_02840</name>
</gene>
<evidence type="ECO:0000256" key="1">
    <source>
        <dbReference type="ARBA" id="ARBA00022747"/>
    </source>
</evidence>
<evidence type="ECO:0000313" key="4">
    <source>
        <dbReference type="Proteomes" id="UP000316242"/>
    </source>
</evidence>
<name>A0ABQ0RHZ8_GLUNI</name>
<reference evidence="3 4" key="1">
    <citation type="submission" date="2019-06" db="EMBL/GenBank/DDBJ databases">
        <title>Whole genome shotgun sequence of Glutamicibacter nicotianae NBRC 14234.</title>
        <authorList>
            <person name="Hosoyama A."/>
            <person name="Uohara A."/>
            <person name="Ohji S."/>
            <person name="Ichikawa N."/>
        </authorList>
    </citation>
    <scope>NUCLEOTIDE SEQUENCE [LARGE SCALE GENOMIC DNA]</scope>
    <source>
        <strain evidence="3 4">NBRC 14234</strain>
    </source>
</reference>
<dbReference type="PANTHER" id="PTHR30408:SF12">
    <property type="entry name" value="TYPE I RESTRICTION ENZYME MJAVIII SPECIFICITY SUBUNIT"/>
    <property type="match status" value="1"/>
</dbReference>
<keyword evidence="2" id="KW-0238">DNA-binding</keyword>
<comment type="caution">
    <text evidence="3">The sequence shown here is derived from an EMBL/GenBank/DDBJ whole genome shotgun (WGS) entry which is preliminary data.</text>
</comment>
<dbReference type="InterPro" id="IPR052021">
    <property type="entry name" value="Type-I_RS_S_subunit"/>
</dbReference>
<keyword evidence="1" id="KW-0680">Restriction system</keyword>
<evidence type="ECO:0000256" key="2">
    <source>
        <dbReference type="ARBA" id="ARBA00023125"/>
    </source>
</evidence>
<evidence type="ECO:0008006" key="5">
    <source>
        <dbReference type="Google" id="ProtNLM"/>
    </source>
</evidence>
<dbReference type="Gene3D" id="3.90.220.20">
    <property type="entry name" value="DNA methylase specificity domains"/>
    <property type="match status" value="2"/>
</dbReference>
<dbReference type="PANTHER" id="PTHR30408">
    <property type="entry name" value="TYPE-1 RESTRICTION ENZYME ECOKI SPECIFICITY PROTEIN"/>
    <property type="match status" value="1"/>
</dbReference>
<dbReference type="Proteomes" id="UP000316242">
    <property type="component" value="Unassembled WGS sequence"/>
</dbReference>